<gene>
    <name evidence="1" type="ORF">g.4427</name>
</gene>
<feature type="non-terminal residue" evidence="1">
    <location>
        <position position="1"/>
    </location>
</feature>
<name>A0A1B6KY78_9HEMI</name>
<dbReference type="AlphaFoldDB" id="A0A1B6KY78"/>
<evidence type="ECO:0000313" key="1">
    <source>
        <dbReference type="EMBL" id="JAT16214.1"/>
    </source>
</evidence>
<reference evidence="1" key="1">
    <citation type="submission" date="2015-11" db="EMBL/GenBank/DDBJ databases">
        <title>De novo transcriptome assembly of four potential Pierce s Disease insect vectors from Arizona vineyards.</title>
        <authorList>
            <person name="Tassone E.E."/>
        </authorList>
    </citation>
    <scope>NUCLEOTIDE SEQUENCE</scope>
</reference>
<proteinExistence type="predicted"/>
<dbReference type="EMBL" id="GEBQ01023763">
    <property type="protein sequence ID" value="JAT16214.1"/>
    <property type="molecule type" value="Transcribed_RNA"/>
</dbReference>
<feature type="non-terminal residue" evidence="1">
    <location>
        <position position="110"/>
    </location>
</feature>
<sequence>LVYKSCYLCIRANPKEPILTEPMLTISHPWTNPWMSELALEAKDLLELPVADESGLTMRTGVPGNMVQIIKLRDVVTGSEHSVYVKHNCLPQSQQMCRLSSGMVLCVSHL</sequence>
<accession>A0A1B6KY78</accession>
<protein>
    <submittedName>
        <fullName evidence="1">Uncharacterized protein</fullName>
    </submittedName>
</protein>
<organism evidence="1">
    <name type="scientific">Graphocephala atropunctata</name>
    <dbReference type="NCBI Taxonomy" id="36148"/>
    <lineage>
        <taxon>Eukaryota</taxon>
        <taxon>Metazoa</taxon>
        <taxon>Ecdysozoa</taxon>
        <taxon>Arthropoda</taxon>
        <taxon>Hexapoda</taxon>
        <taxon>Insecta</taxon>
        <taxon>Pterygota</taxon>
        <taxon>Neoptera</taxon>
        <taxon>Paraneoptera</taxon>
        <taxon>Hemiptera</taxon>
        <taxon>Auchenorrhyncha</taxon>
        <taxon>Membracoidea</taxon>
        <taxon>Cicadellidae</taxon>
        <taxon>Cicadellinae</taxon>
        <taxon>Cicadellini</taxon>
        <taxon>Graphocephala</taxon>
    </lineage>
</organism>